<dbReference type="RefSeq" id="WP_227896456.1">
    <property type="nucleotide sequence ID" value="NZ_CP099466.1"/>
</dbReference>
<name>A0A9X1SDC8_9MICC</name>
<dbReference type="InterPro" id="IPR046373">
    <property type="entry name" value="Acyl-CoA_Oxase/DH_mid-dom_sf"/>
</dbReference>
<proteinExistence type="predicted"/>
<dbReference type="PANTHER" id="PTHR43884">
    <property type="entry name" value="ACYL-COA DEHYDROGENASE"/>
    <property type="match status" value="1"/>
</dbReference>
<evidence type="ECO:0000313" key="2">
    <source>
        <dbReference type="EMBL" id="MCC3298586.1"/>
    </source>
</evidence>
<organism evidence="2 3">
    <name type="scientific">Arthrobacter caoxuetaonis</name>
    <dbReference type="NCBI Taxonomy" id="2886935"/>
    <lineage>
        <taxon>Bacteria</taxon>
        <taxon>Bacillati</taxon>
        <taxon>Actinomycetota</taxon>
        <taxon>Actinomycetes</taxon>
        <taxon>Micrococcales</taxon>
        <taxon>Micrococcaceae</taxon>
        <taxon>Arthrobacter</taxon>
    </lineage>
</organism>
<dbReference type="InterPro" id="IPR009100">
    <property type="entry name" value="AcylCoA_DH/oxidase_NM_dom_sf"/>
</dbReference>
<gene>
    <name evidence="2" type="ORF">LJ757_12345</name>
</gene>
<evidence type="ECO:0000313" key="3">
    <source>
        <dbReference type="Proteomes" id="UP001139158"/>
    </source>
</evidence>
<dbReference type="GO" id="GO:0003995">
    <property type="term" value="F:acyl-CoA dehydrogenase activity"/>
    <property type="evidence" value="ECO:0007669"/>
    <property type="project" value="TreeGrafter"/>
</dbReference>
<dbReference type="Pfam" id="PF02770">
    <property type="entry name" value="Acyl-CoA_dh_M"/>
    <property type="match status" value="1"/>
</dbReference>
<feature type="domain" description="Acyl-CoA oxidase/dehydrogenase middle" evidence="1">
    <location>
        <begin position="125"/>
        <end position="198"/>
    </location>
</feature>
<dbReference type="SUPFAM" id="SSF56645">
    <property type="entry name" value="Acyl-CoA dehydrogenase NM domain-like"/>
    <property type="match status" value="1"/>
</dbReference>
<dbReference type="EMBL" id="JAJFZV010000013">
    <property type="protein sequence ID" value="MCC3298586.1"/>
    <property type="molecule type" value="Genomic_DNA"/>
</dbReference>
<dbReference type="AlphaFoldDB" id="A0A9X1SDC8"/>
<protein>
    <submittedName>
        <fullName evidence="2">Acyl-CoA dehydrogenase</fullName>
    </submittedName>
</protein>
<accession>A0A9X1SDC8</accession>
<dbReference type="Gene3D" id="2.40.110.10">
    <property type="entry name" value="Butyryl-CoA Dehydrogenase, subunit A, domain 2"/>
    <property type="match status" value="1"/>
</dbReference>
<dbReference type="Proteomes" id="UP001139158">
    <property type="component" value="Unassembled WGS sequence"/>
</dbReference>
<comment type="caution">
    <text evidence="2">The sequence shown here is derived from an EMBL/GenBank/DDBJ whole genome shotgun (WGS) entry which is preliminary data.</text>
</comment>
<sequence>MTGAVRLASAFREPSTDAALADLASLAGGINGSAVSALSILKSAAVEAPLPGHGSTRYLWELLATLGAADLTAARVVEPHLDARAILSESTAHPEHDEYAAKGISFDAGSWGVFAAEASGMGLEAEQQDGEWTITGRKPWCSLADQLDYAVVTARTGAETRRAFAVDLRDPGVVACQGPWISRGLAAVDSAPVDFSNVPGVPVGADNWYLQRSGFAWGGMGVAAVWYGGAVGVARRLLQASRERTPDQIASMLMGQVDTALFAARTALASAALEVDAGRADGPAGAVLAARVRSVVAGAAERVLVAAAHGMGPGPLATEEEHARRVADLHVYIRQHHAERDDASLGSAVLAGGADPW</sequence>
<dbReference type="PANTHER" id="PTHR43884:SF12">
    <property type="entry name" value="ISOVALERYL-COA DEHYDROGENASE, MITOCHONDRIAL-RELATED"/>
    <property type="match status" value="1"/>
</dbReference>
<evidence type="ECO:0000259" key="1">
    <source>
        <dbReference type="Pfam" id="PF02770"/>
    </source>
</evidence>
<keyword evidence="3" id="KW-1185">Reference proteome</keyword>
<reference evidence="2" key="1">
    <citation type="submission" date="2021-10" db="EMBL/GenBank/DDBJ databases">
        <title>Novel species in genus Arthrobacter.</title>
        <authorList>
            <person name="Liu Y."/>
        </authorList>
    </citation>
    <scope>NUCLEOTIDE SEQUENCE</scope>
    <source>
        <strain evidence="2">Zg-Y453</strain>
    </source>
</reference>
<dbReference type="InterPro" id="IPR006091">
    <property type="entry name" value="Acyl-CoA_Oxase/DH_mid-dom"/>
</dbReference>